<protein>
    <submittedName>
        <fullName evidence="2">Uncharacterized protein</fullName>
    </submittedName>
</protein>
<keyword evidence="3" id="KW-1185">Reference proteome</keyword>
<feature type="transmembrane region" description="Helical" evidence="1">
    <location>
        <begin position="20"/>
        <end position="38"/>
    </location>
</feature>
<organism evidence="2 3">
    <name type="scientific">Aspergillus leporis</name>
    <dbReference type="NCBI Taxonomy" id="41062"/>
    <lineage>
        <taxon>Eukaryota</taxon>
        <taxon>Fungi</taxon>
        <taxon>Dikarya</taxon>
        <taxon>Ascomycota</taxon>
        <taxon>Pezizomycotina</taxon>
        <taxon>Eurotiomycetes</taxon>
        <taxon>Eurotiomycetidae</taxon>
        <taxon>Eurotiales</taxon>
        <taxon>Aspergillaceae</taxon>
        <taxon>Aspergillus</taxon>
        <taxon>Aspergillus subgen. Circumdati</taxon>
    </lineage>
</organism>
<dbReference type="EMBL" id="ML732186">
    <property type="protein sequence ID" value="KAB8076016.1"/>
    <property type="molecule type" value="Genomic_DNA"/>
</dbReference>
<sequence>MWIVCFPVVNDFALPGRSRCLLFLPLFFFAFRYFWHLFPAMSLYVATLDVKLEPKHVI</sequence>
<keyword evidence="1" id="KW-0812">Transmembrane</keyword>
<evidence type="ECO:0000256" key="1">
    <source>
        <dbReference type="SAM" id="Phobius"/>
    </source>
</evidence>
<accession>A0A5N5X5S0</accession>
<gene>
    <name evidence="2" type="ORF">BDV29DRAFT_170891</name>
</gene>
<dbReference type="OrthoDB" id="3647690at2759"/>
<keyword evidence="1" id="KW-1133">Transmembrane helix</keyword>
<reference evidence="2 3" key="1">
    <citation type="submission" date="2019-04" db="EMBL/GenBank/DDBJ databases">
        <title>Friends and foes A comparative genomics study of 23 Aspergillus species from section Flavi.</title>
        <authorList>
            <consortium name="DOE Joint Genome Institute"/>
            <person name="Kjaerbolling I."/>
            <person name="Vesth T."/>
            <person name="Frisvad J.C."/>
            <person name="Nybo J.L."/>
            <person name="Theobald S."/>
            <person name="Kildgaard S."/>
            <person name="Isbrandt T."/>
            <person name="Kuo A."/>
            <person name="Sato A."/>
            <person name="Lyhne E.K."/>
            <person name="Kogle M.E."/>
            <person name="Wiebenga A."/>
            <person name="Kun R.S."/>
            <person name="Lubbers R.J."/>
            <person name="Makela M.R."/>
            <person name="Barry K."/>
            <person name="Chovatia M."/>
            <person name="Clum A."/>
            <person name="Daum C."/>
            <person name="Haridas S."/>
            <person name="He G."/>
            <person name="LaButti K."/>
            <person name="Lipzen A."/>
            <person name="Mondo S."/>
            <person name="Riley R."/>
            <person name="Salamov A."/>
            <person name="Simmons B.A."/>
            <person name="Magnuson J.K."/>
            <person name="Henrissat B."/>
            <person name="Mortensen U.H."/>
            <person name="Larsen T.O."/>
            <person name="Devries R.P."/>
            <person name="Grigoriev I.V."/>
            <person name="Machida M."/>
            <person name="Baker S.E."/>
            <person name="Andersen M.R."/>
        </authorList>
    </citation>
    <scope>NUCLEOTIDE SEQUENCE [LARGE SCALE GENOMIC DNA]</scope>
    <source>
        <strain evidence="2 3">CBS 151.66</strain>
    </source>
</reference>
<proteinExistence type="predicted"/>
<evidence type="ECO:0000313" key="2">
    <source>
        <dbReference type="EMBL" id="KAB8076016.1"/>
    </source>
</evidence>
<dbReference type="Proteomes" id="UP000326565">
    <property type="component" value="Unassembled WGS sequence"/>
</dbReference>
<name>A0A5N5X5S0_9EURO</name>
<dbReference type="AlphaFoldDB" id="A0A5N5X5S0"/>
<keyword evidence="1" id="KW-0472">Membrane</keyword>
<evidence type="ECO:0000313" key="3">
    <source>
        <dbReference type="Proteomes" id="UP000326565"/>
    </source>
</evidence>